<protein>
    <submittedName>
        <fullName evidence="3">DUF4326 domain-containing protein</fullName>
    </submittedName>
</protein>
<dbReference type="AlphaFoldDB" id="A0A3B0AMX7"/>
<dbReference type="RefSeq" id="WP_120759375.1">
    <property type="nucleotide sequence ID" value="NZ_RBAM01000024.1"/>
</dbReference>
<proteinExistence type="predicted"/>
<gene>
    <name evidence="3" type="ORF">D7231_31985</name>
</gene>
<dbReference type="Pfam" id="PF14216">
    <property type="entry name" value="DUF4326"/>
    <property type="match status" value="1"/>
</dbReference>
<name>A0A3B0AMX7_9ACTN</name>
<dbReference type="InterPro" id="IPR025475">
    <property type="entry name" value="DUF4326"/>
</dbReference>
<evidence type="ECO:0000313" key="4">
    <source>
        <dbReference type="Proteomes" id="UP000270343"/>
    </source>
</evidence>
<dbReference type="EMBL" id="RBAM01000024">
    <property type="protein sequence ID" value="RKN61893.1"/>
    <property type="molecule type" value="Genomic_DNA"/>
</dbReference>
<feature type="domain" description="DUF4326" evidence="2">
    <location>
        <begin position="19"/>
        <end position="118"/>
    </location>
</feature>
<evidence type="ECO:0000256" key="1">
    <source>
        <dbReference type="SAM" id="MobiDB-lite"/>
    </source>
</evidence>
<organism evidence="3 4">
    <name type="scientific">Streptomyces klenkii</name>
    <dbReference type="NCBI Taxonomy" id="1420899"/>
    <lineage>
        <taxon>Bacteria</taxon>
        <taxon>Bacillati</taxon>
        <taxon>Actinomycetota</taxon>
        <taxon>Actinomycetes</taxon>
        <taxon>Kitasatosporales</taxon>
        <taxon>Streptomycetaceae</taxon>
        <taxon>Streptomyces</taxon>
    </lineage>
</organism>
<keyword evidence="4" id="KW-1185">Reference proteome</keyword>
<feature type="region of interest" description="Disordered" evidence="1">
    <location>
        <begin position="1"/>
        <end position="25"/>
    </location>
</feature>
<feature type="compositionally biased region" description="Basic residues" evidence="1">
    <location>
        <begin position="1"/>
        <end position="12"/>
    </location>
</feature>
<dbReference type="OrthoDB" id="3483205at2"/>
<dbReference type="Proteomes" id="UP000270343">
    <property type="component" value="Unassembled WGS sequence"/>
</dbReference>
<accession>A0A3B0AMX7</accession>
<reference evidence="3 4" key="1">
    <citation type="journal article" date="2015" name="Antonie Van Leeuwenhoek">
        <title>Streptomyces klenkii sp. nov., isolated from deep marine sediment.</title>
        <authorList>
            <person name="Veyisoglu A."/>
            <person name="Sahin N."/>
        </authorList>
    </citation>
    <scope>NUCLEOTIDE SEQUENCE [LARGE SCALE GENOMIC DNA]</scope>
    <source>
        <strain evidence="3 4">KCTC 29202</strain>
    </source>
</reference>
<comment type="caution">
    <text evidence="3">The sequence shown here is derived from an EMBL/GenBank/DDBJ whole genome shotgun (WGS) entry which is preliminary data.</text>
</comment>
<sequence>MTAPRRVQRTRKAGQPGIPDGARYVGRPTRWGNPFRISHDRRGPVVHCPDGSELFGFADDANARDWAVAEFRVWIREPEQADLLAAARRALAGRDLACWCAVPAEGEPDHCHAAVLLQISNSPAEASS</sequence>
<evidence type="ECO:0000259" key="2">
    <source>
        <dbReference type="Pfam" id="PF14216"/>
    </source>
</evidence>
<evidence type="ECO:0000313" key="3">
    <source>
        <dbReference type="EMBL" id="RKN61893.1"/>
    </source>
</evidence>